<dbReference type="SUPFAM" id="SSF55486">
    <property type="entry name" value="Metalloproteases ('zincins'), catalytic domain"/>
    <property type="match status" value="1"/>
</dbReference>
<dbReference type="Pfam" id="PF01447">
    <property type="entry name" value="Peptidase_M4"/>
    <property type="match status" value="1"/>
</dbReference>
<dbReference type="Gene3D" id="3.10.450.490">
    <property type="match status" value="1"/>
</dbReference>
<reference evidence="13 14" key="1">
    <citation type="submission" date="2021-01" db="EMBL/GenBank/DDBJ databases">
        <title>Tumebacillus sp. strain ITR2 16S ribosomal RNA gene Genome sequencing and assembly.</title>
        <authorList>
            <person name="Kang M."/>
        </authorList>
    </citation>
    <scope>NUCLEOTIDE SEQUENCE [LARGE SCALE GENOMIC DNA]</scope>
    <source>
        <strain evidence="13 14">ITR2</strain>
    </source>
</reference>
<dbReference type="PRINTS" id="PR00730">
    <property type="entry name" value="THERMOLYSIN"/>
</dbReference>
<feature type="domain" description="Peptidase M4 C-terminal" evidence="11">
    <location>
        <begin position="366"/>
        <end position="513"/>
    </location>
</feature>
<dbReference type="PANTHER" id="PTHR33794">
    <property type="entry name" value="BACILLOLYSIN"/>
    <property type="match status" value="1"/>
</dbReference>
<evidence type="ECO:0000256" key="8">
    <source>
        <dbReference type="ARBA" id="ARBA00023049"/>
    </source>
</evidence>
<dbReference type="EC" id="3.4.24.-" evidence="9"/>
<organism evidence="13 14">
    <name type="scientific">Tumebacillus amylolyticus</name>
    <dbReference type="NCBI Taxonomy" id="2801339"/>
    <lineage>
        <taxon>Bacteria</taxon>
        <taxon>Bacillati</taxon>
        <taxon>Bacillota</taxon>
        <taxon>Bacilli</taxon>
        <taxon>Bacillales</taxon>
        <taxon>Alicyclobacillaceae</taxon>
        <taxon>Tumebacillus</taxon>
    </lineage>
</organism>
<evidence type="ECO:0000313" key="14">
    <source>
        <dbReference type="Proteomes" id="UP000602284"/>
    </source>
</evidence>
<comment type="cofactor">
    <cofactor evidence="1 9">
        <name>Zn(2+)</name>
        <dbReference type="ChEBI" id="CHEBI:29105"/>
    </cofactor>
</comment>
<comment type="caution">
    <text evidence="13">The sequence shown here is derived from an EMBL/GenBank/DDBJ whole genome shotgun (WGS) entry which is preliminary data.</text>
</comment>
<comment type="similarity">
    <text evidence="2 9">Belongs to the peptidase M4 family.</text>
</comment>
<feature type="domain" description="Peptidase M4" evidence="10">
    <location>
        <begin position="219"/>
        <end position="362"/>
    </location>
</feature>
<keyword evidence="8 9" id="KW-0482">Metalloprotease</keyword>
<name>A0ABS1J573_9BACL</name>
<comment type="subcellular location">
    <subcellularLocation>
        <location evidence="9">Secreted</location>
    </subcellularLocation>
</comment>
<dbReference type="Pfam" id="PF07504">
    <property type="entry name" value="FTP"/>
    <property type="match status" value="1"/>
</dbReference>
<dbReference type="EMBL" id="JAEQNB010000001">
    <property type="protein sequence ID" value="MBL0385340.1"/>
    <property type="molecule type" value="Genomic_DNA"/>
</dbReference>
<feature type="domain" description="FTP" evidence="12">
    <location>
        <begin position="78"/>
        <end position="126"/>
    </location>
</feature>
<dbReference type="Proteomes" id="UP000602284">
    <property type="component" value="Unassembled WGS sequence"/>
</dbReference>
<evidence type="ECO:0000259" key="10">
    <source>
        <dbReference type="Pfam" id="PF01447"/>
    </source>
</evidence>
<dbReference type="InterPro" id="IPR050728">
    <property type="entry name" value="Zinc_Metalloprotease_M4"/>
</dbReference>
<evidence type="ECO:0000256" key="4">
    <source>
        <dbReference type="ARBA" id="ARBA00022723"/>
    </source>
</evidence>
<evidence type="ECO:0000256" key="6">
    <source>
        <dbReference type="ARBA" id="ARBA00022801"/>
    </source>
</evidence>
<evidence type="ECO:0000256" key="5">
    <source>
        <dbReference type="ARBA" id="ARBA00022729"/>
    </source>
</evidence>
<dbReference type="Gene3D" id="1.10.390.10">
    <property type="entry name" value="Neutral Protease Domain 2"/>
    <property type="match status" value="1"/>
</dbReference>
<proteinExistence type="inferred from homology"/>
<feature type="chain" id="PRO_5044960462" description="Neutral metalloproteinase" evidence="9">
    <location>
        <begin position="23"/>
        <end position="514"/>
    </location>
</feature>
<dbReference type="PANTHER" id="PTHR33794:SF1">
    <property type="entry name" value="BACILLOLYSIN"/>
    <property type="match status" value="1"/>
</dbReference>
<evidence type="ECO:0000313" key="13">
    <source>
        <dbReference type="EMBL" id="MBL0385340.1"/>
    </source>
</evidence>
<evidence type="ECO:0000259" key="12">
    <source>
        <dbReference type="Pfam" id="PF07504"/>
    </source>
</evidence>
<dbReference type="InterPro" id="IPR011096">
    <property type="entry name" value="FTP_domain"/>
</dbReference>
<comment type="function">
    <text evidence="9">Extracellular zinc metalloprotease.</text>
</comment>
<keyword evidence="9" id="KW-0964">Secreted</keyword>
<dbReference type="Gene3D" id="3.10.450.40">
    <property type="match status" value="1"/>
</dbReference>
<evidence type="ECO:0000256" key="7">
    <source>
        <dbReference type="ARBA" id="ARBA00022833"/>
    </source>
</evidence>
<dbReference type="InterPro" id="IPR013856">
    <property type="entry name" value="Peptidase_M4_domain"/>
</dbReference>
<accession>A0ABS1J573</accession>
<feature type="signal peptide" evidence="9">
    <location>
        <begin position="1"/>
        <end position="22"/>
    </location>
</feature>
<evidence type="ECO:0000256" key="9">
    <source>
        <dbReference type="RuleBase" id="RU366073"/>
    </source>
</evidence>
<dbReference type="Gene3D" id="3.10.170.10">
    <property type="match status" value="1"/>
</dbReference>
<keyword evidence="4" id="KW-0479">Metal-binding</keyword>
<sequence length="514" mass="55237">MKRSTYSIFVMSSLLTSVLVNSASAQINTVQTLRDEAGKVHNVVGTLGKVSGSTAAQRALQALDLVGPKFGFTRAAGHFHVTESHTDENGVAHTKVDQTLNGIPVFDHQMIVHEMSGTVKGVTGDFDNLTPNTDTPVLTEEQAIEKALNSLDFHGTLTRTATSELNYVAQGSNAVLTYKVNLAYNDAQNPGNWLIFVNALDGSIVRSINELENLTVANGTGTGVLGDTKTLHTTNYSGTYYLEDHTKTMTGDIETFTYSNGTSTGYYMTDSDNIWDASPQRAAVDAHYFAGVVWDYYKGLGRNSFDNAGGPIYSNVHYSTNYNGAFWNGMEMMYGDGDGINYLPLSGARDIVAHELTHAVTQFTCNLTYSNQSGALSESWSDAQASVVDGDDWEIGEDVFTPSTAGDALRSLAIPTLYGQPDSMLNFVNTLTDNGGVHANSGIPNKAFYNFATAIGSRTIAGKVWYVASRDYMTSSTNFSGARAATLQAVSALYGPTSIYATSLQTAWTTVGVN</sequence>
<keyword evidence="3 9" id="KW-0645">Protease</keyword>
<evidence type="ECO:0000256" key="1">
    <source>
        <dbReference type="ARBA" id="ARBA00001947"/>
    </source>
</evidence>
<protein>
    <recommendedName>
        <fullName evidence="9">Neutral metalloproteinase</fullName>
        <ecNumber evidence="9">3.4.24.-</ecNumber>
    </recommendedName>
</protein>
<evidence type="ECO:0000256" key="2">
    <source>
        <dbReference type="ARBA" id="ARBA00009388"/>
    </source>
</evidence>
<evidence type="ECO:0000256" key="3">
    <source>
        <dbReference type="ARBA" id="ARBA00022670"/>
    </source>
</evidence>
<dbReference type="InterPro" id="IPR027268">
    <property type="entry name" value="Peptidase_M4/M1_CTD_sf"/>
</dbReference>
<dbReference type="InterPro" id="IPR001570">
    <property type="entry name" value="Peptidase_M4_C_domain"/>
</dbReference>
<dbReference type="InterPro" id="IPR023612">
    <property type="entry name" value="Peptidase_M4"/>
</dbReference>
<dbReference type="RefSeq" id="WP_201630577.1">
    <property type="nucleotide sequence ID" value="NZ_JAEQNB010000001.1"/>
</dbReference>
<keyword evidence="14" id="KW-1185">Reference proteome</keyword>
<dbReference type="Pfam" id="PF02868">
    <property type="entry name" value="Peptidase_M4_C"/>
    <property type="match status" value="1"/>
</dbReference>
<dbReference type="CDD" id="cd09597">
    <property type="entry name" value="M4_TLP"/>
    <property type="match status" value="1"/>
</dbReference>
<keyword evidence="5 9" id="KW-0732">Signal</keyword>
<gene>
    <name evidence="13" type="ORF">JJB07_01660</name>
</gene>
<keyword evidence="6 9" id="KW-0378">Hydrolase</keyword>
<evidence type="ECO:0000259" key="11">
    <source>
        <dbReference type="Pfam" id="PF02868"/>
    </source>
</evidence>
<keyword evidence="7 9" id="KW-0862">Zinc</keyword>